<dbReference type="STRING" id="1075417.SAMN05421823_103465"/>
<reference evidence="3 4" key="1">
    <citation type="submission" date="2016-10" db="EMBL/GenBank/DDBJ databases">
        <authorList>
            <person name="de Groot N.N."/>
        </authorList>
    </citation>
    <scope>NUCLEOTIDE SEQUENCE [LARGE SCALE GENOMIC DNA]</scope>
    <source>
        <strain evidence="3 4">DSM 25186</strain>
    </source>
</reference>
<evidence type="ECO:0000256" key="1">
    <source>
        <dbReference type="SAM" id="MobiDB-lite"/>
    </source>
</evidence>
<name>A0A1G9EGK4_9BACT</name>
<dbReference type="InterPro" id="IPR011033">
    <property type="entry name" value="PRC_barrel-like_sf"/>
</dbReference>
<dbReference type="RefSeq" id="WP_089681462.1">
    <property type="nucleotide sequence ID" value="NZ_FNFO01000003.1"/>
</dbReference>
<dbReference type="EMBL" id="FNFO01000003">
    <property type="protein sequence ID" value="SDK75272.1"/>
    <property type="molecule type" value="Genomic_DNA"/>
</dbReference>
<dbReference type="PANTHER" id="PTHR36505">
    <property type="entry name" value="BLR1072 PROTEIN"/>
    <property type="match status" value="1"/>
</dbReference>
<feature type="compositionally biased region" description="Basic and acidic residues" evidence="1">
    <location>
        <begin position="159"/>
        <end position="202"/>
    </location>
</feature>
<evidence type="ECO:0000313" key="4">
    <source>
        <dbReference type="Proteomes" id="UP000198510"/>
    </source>
</evidence>
<feature type="region of interest" description="Disordered" evidence="1">
    <location>
        <begin position="119"/>
        <end position="211"/>
    </location>
</feature>
<feature type="domain" description="PRC-barrel" evidence="2">
    <location>
        <begin position="8"/>
        <end position="83"/>
    </location>
</feature>
<dbReference type="Gene3D" id="2.30.30.240">
    <property type="entry name" value="PRC-barrel domain"/>
    <property type="match status" value="1"/>
</dbReference>
<accession>A0A1G9EGK4</accession>
<organism evidence="3 4">
    <name type="scientific">Catalinimonas alkaloidigena</name>
    <dbReference type="NCBI Taxonomy" id="1075417"/>
    <lineage>
        <taxon>Bacteria</taxon>
        <taxon>Pseudomonadati</taxon>
        <taxon>Bacteroidota</taxon>
        <taxon>Cytophagia</taxon>
        <taxon>Cytophagales</taxon>
        <taxon>Catalimonadaceae</taxon>
        <taxon>Catalinimonas</taxon>
    </lineage>
</organism>
<evidence type="ECO:0000313" key="3">
    <source>
        <dbReference type="EMBL" id="SDK75272.1"/>
    </source>
</evidence>
<dbReference type="AlphaFoldDB" id="A0A1G9EGK4"/>
<protein>
    <submittedName>
        <fullName evidence="3">Sporulation protein YlmC, PRC-barrel domain family</fullName>
    </submittedName>
</protein>
<dbReference type="Pfam" id="PF05239">
    <property type="entry name" value="PRC"/>
    <property type="match status" value="1"/>
</dbReference>
<keyword evidence="4" id="KW-1185">Reference proteome</keyword>
<dbReference type="OrthoDB" id="286778at2"/>
<proteinExistence type="predicted"/>
<gene>
    <name evidence="3" type="ORF">SAMN05421823_103465</name>
</gene>
<dbReference type="InterPro" id="IPR027275">
    <property type="entry name" value="PRC-brl_dom"/>
</dbReference>
<feature type="compositionally biased region" description="Polar residues" evidence="1">
    <location>
        <begin position="124"/>
        <end position="150"/>
    </location>
</feature>
<dbReference type="PANTHER" id="PTHR36505:SF1">
    <property type="entry name" value="BLR1072 PROTEIN"/>
    <property type="match status" value="1"/>
</dbReference>
<dbReference type="Proteomes" id="UP000198510">
    <property type="component" value="Unassembled WGS sequence"/>
</dbReference>
<sequence>MNNNLTLSATSIVGTKVVNNQNENLGDIKDLMIDTNRGRIAYAVLSFGGFLGMGDKLFAIPWPMIKFDTVDEHVVLDVSKEQLENAPGFDKDNWPNEPQNDFVNRVYSHYGYNSFYNNDDRNLQSESSMSSNMNRTTADSAMSNLNRSGGSNIGGTGRANEDLNRQNMEEGRMEQNRSELRSGRIEEQRGANDPERRSRTGRDPYTGGTDL</sequence>
<evidence type="ECO:0000259" key="2">
    <source>
        <dbReference type="Pfam" id="PF05239"/>
    </source>
</evidence>
<dbReference type="SUPFAM" id="SSF50346">
    <property type="entry name" value="PRC-barrel domain"/>
    <property type="match status" value="1"/>
</dbReference>